<gene>
    <name evidence="8" type="primary">dmrta2_1</name>
    <name evidence="8" type="ORF">AVEN_135049_1</name>
</gene>
<feature type="compositionally biased region" description="Basic and acidic residues" evidence="6">
    <location>
        <begin position="836"/>
        <end position="845"/>
    </location>
</feature>
<feature type="domain" description="DM" evidence="7">
    <location>
        <begin position="32"/>
        <end position="79"/>
    </location>
</feature>
<evidence type="ECO:0000256" key="6">
    <source>
        <dbReference type="SAM" id="MobiDB-lite"/>
    </source>
</evidence>
<keyword evidence="9" id="KW-1185">Reference proteome</keyword>
<dbReference type="Gene3D" id="4.10.1040.10">
    <property type="entry name" value="DM DNA-binding domain"/>
    <property type="match status" value="2"/>
</dbReference>
<feature type="compositionally biased region" description="Polar residues" evidence="6">
    <location>
        <begin position="458"/>
        <end position="471"/>
    </location>
</feature>
<evidence type="ECO:0000256" key="5">
    <source>
        <dbReference type="PROSITE-ProRule" id="PRU00070"/>
    </source>
</evidence>
<feature type="region of interest" description="Disordered" evidence="6">
    <location>
        <begin position="606"/>
        <end position="627"/>
    </location>
</feature>
<evidence type="ECO:0000256" key="3">
    <source>
        <dbReference type="ARBA" id="ARBA00023125"/>
    </source>
</evidence>
<name>A0A4Y2D024_ARAVE</name>
<dbReference type="OrthoDB" id="6162476at2759"/>
<feature type="DNA-binding region" description="DM" evidence="5">
    <location>
        <begin position="712"/>
        <end position="759"/>
    </location>
</feature>
<dbReference type="Pfam" id="PF00751">
    <property type="entry name" value="DM"/>
    <property type="match status" value="2"/>
</dbReference>
<reference evidence="8 9" key="1">
    <citation type="journal article" date="2019" name="Sci. Rep.">
        <title>Orb-weaving spider Araneus ventricosus genome elucidates the spidroin gene catalogue.</title>
        <authorList>
            <person name="Kono N."/>
            <person name="Nakamura H."/>
            <person name="Ohtoshi R."/>
            <person name="Moran D.A.P."/>
            <person name="Shinohara A."/>
            <person name="Yoshida Y."/>
            <person name="Fujiwara M."/>
            <person name="Mori M."/>
            <person name="Tomita M."/>
            <person name="Arakawa K."/>
        </authorList>
    </citation>
    <scope>NUCLEOTIDE SEQUENCE [LARGE SCALE GENOMIC DNA]</scope>
</reference>
<dbReference type="GO" id="GO:0000978">
    <property type="term" value="F:RNA polymerase II cis-regulatory region sequence-specific DNA binding"/>
    <property type="evidence" value="ECO:0007669"/>
    <property type="project" value="TreeGrafter"/>
</dbReference>
<dbReference type="FunFam" id="4.10.1040.10:FF:000001">
    <property type="entry name" value="doublesex- and mab-3-related transcription factor 1"/>
    <property type="match status" value="1"/>
</dbReference>
<dbReference type="PANTHER" id="PTHR12322">
    <property type="entry name" value="DOUBLESEX AND MAB-3 RELATED TRANSCRIPTION FACTOR DMRT"/>
    <property type="match status" value="1"/>
</dbReference>
<evidence type="ECO:0000313" key="8">
    <source>
        <dbReference type="EMBL" id="GBM09318.1"/>
    </source>
</evidence>
<keyword evidence="3 5" id="KW-0238">DNA-binding</keyword>
<comment type="caution">
    <text evidence="8">The sequence shown here is derived from an EMBL/GenBank/DDBJ whole genome shotgun (WGS) entry which is preliminary data.</text>
</comment>
<keyword evidence="4 5" id="KW-0539">Nucleus</keyword>
<feature type="region of interest" description="Disordered" evidence="6">
    <location>
        <begin position="403"/>
        <end position="481"/>
    </location>
</feature>
<feature type="region of interest" description="Disordered" evidence="6">
    <location>
        <begin position="119"/>
        <end position="146"/>
    </location>
</feature>
<comment type="subcellular location">
    <subcellularLocation>
        <location evidence="5">Nucleus</location>
    </subcellularLocation>
</comment>
<dbReference type="GO" id="GO:0046872">
    <property type="term" value="F:metal ion binding"/>
    <property type="evidence" value="ECO:0007669"/>
    <property type="project" value="UniProtKB-KW"/>
</dbReference>
<dbReference type="GO" id="GO:0000981">
    <property type="term" value="F:DNA-binding transcription factor activity, RNA polymerase II-specific"/>
    <property type="evidence" value="ECO:0007669"/>
    <property type="project" value="TreeGrafter"/>
</dbReference>
<keyword evidence="2 5" id="KW-0862">Zinc</keyword>
<organism evidence="8 9">
    <name type="scientific">Araneus ventricosus</name>
    <name type="common">Orbweaver spider</name>
    <name type="synonym">Epeira ventricosa</name>
    <dbReference type="NCBI Taxonomy" id="182803"/>
    <lineage>
        <taxon>Eukaryota</taxon>
        <taxon>Metazoa</taxon>
        <taxon>Ecdysozoa</taxon>
        <taxon>Arthropoda</taxon>
        <taxon>Chelicerata</taxon>
        <taxon>Arachnida</taxon>
        <taxon>Araneae</taxon>
        <taxon>Araneomorphae</taxon>
        <taxon>Entelegynae</taxon>
        <taxon>Araneoidea</taxon>
        <taxon>Araneidae</taxon>
        <taxon>Araneus</taxon>
    </lineage>
</organism>
<feature type="region of interest" description="Disordered" evidence="6">
    <location>
        <begin position="836"/>
        <end position="862"/>
    </location>
</feature>
<evidence type="ECO:0000313" key="9">
    <source>
        <dbReference type="Proteomes" id="UP000499080"/>
    </source>
</evidence>
<sequence length="862" mass="97067">MSYWRPWDGAEQRCARDGVKQRCARNRVKQRCAKCWLHGKAEIVKGHSKKCKYLLCRCEICILINCCRKGMAIKTDIYRLRETGVKYEGLLAEMPAKLFFKYIAAFSERLLPSTKRFPRCRHQSSAGAPLPPPLSGKPRARRKTKLMKSDIVLRRQHVCRAMEAHSENFWVSGKRYGEENYSPGLLSEEEIDVVGLSPEEESRKAGGRTPSEEIRPRLSDPRSVDPVSKLTPVERSAPFLDRNYQPAGPGLVPKDICYSAEPVKVHLKRFEPTIVSGPVLDRRMSEEKNYQPVPILNSARPMAEQVPHYRPVWPYPSAPAVGAPIAMPSEYSSDVLQHPNYAESRHYGKVSVIFNASSERVTSLSHTVTAGHPYVSASLPPNGYPYVQENYVRCNNHGKVPNYSSVTPAEEAGSRISPLSRPTVDSQQYPETPPQNKRIYYEEEPLRSRKISRYSDPPNFNKSPEGNSENLNPLPPSGVGNVKYPEGISVDLKERYNTQPVRHSDITRHDHDHPCRDTINAPPENISETMPPLSHPESDVTRNEYVTEQQAVRSSPPQLNYANEPQYENYEHYGKKATWKNNTTANASGDIPSAVSQQYQEDVQRVTEKSNRDPSQQGNYAKCSNHGNVSETISVSSEEVHIGSEIEVCSSSASDDRLSQKDHAGDRPNQDSQTKFGAFENTSQSSVPKTTSAASLSGQQNKSEEKKRVPTCARCRNHNETAILKGHKIHCPWRTCDCSKCVLVHQRQAVMAKQVALNRKQQDKNPDILSPSSLASSDVILETSQRYKWNQNTNVIAGDKHLTSIKGSFQKFHQKKNTSMIRNGSFEKVNYNETKEYSENKEKSEVTVMTGSVHPKSEIKPQ</sequence>
<dbReference type="InterPro" id="IPR001275">
    <property type="entry name" value="DM_DNA-bd"/>
</dbReference>
<keyword evidence="1 5" id="KW-0479">Metal-binding</keyword>
<feature type="region of interest" description="Disordered" evidence="6">
    <location>
        <begin position="647"/>
        <end position="708"/>
    </location>
</feature>
<feature type="region of interest" description="Disordered" evidence="6">
    <location>
        <begin position="196"/>
        <end position="229"/>
    </location>
</feature>
<evidence type="ECO:0000259" key="7">
    <source>
        <dbReference type="PROSITE" id="PS50809"/>
    </source>
</evidence>
<evidence type="ECO:0000256" key="1">
    <source>
        <dbReference type="ARBA" id="ARBA00022723"/>
    </source>
</evidence>
<protein>
    <submittedName>
        <fullName evidence="8">Doublesex-and mab-3-related transcription factor A2</fullName>
    </submittedName>
</protein>
<feature type="compositionally biased region" description="Polar residues" evidence="6">
    <location>
        <begin position="670"/>
        <end position="701"/>
    </location>
</feature>
<dbReference type="PANTHER" id="PTHR12322:SF53">
    <property type="entry name" value="DOUBLESEX-MAB RELATED 11E"/>
    <property type="match status" value="1"/>
</dbReference>
<dbReference type="Proteomes" id="UP000499080">
    <property type="component" value="Unassembled WGS sequence"/>
</dbReference>
<evidence type="ECO:0000256" key="2">
    <source>
        <dbReference type="ARBA" id="ARBA00022833"/>
    </source>
</evidence>
<accession>A0A4Y2D024</accession>
<dbReference type="GO" id="GO:0005634">
    <property type="term" value="C:nucleus"/>
    <property type="evidence" value="ECO:0007669"/>
    <property type="project" value="UniProtKB-SubCell"/>
</dbReference>
<feature type="DNA-binding region" description="DM" evidence="5">
    <location>
        <begin position="32"/>
        <end position="79"/>
    </location>
</feature>
<dbReference type="InterPro" id="IPR036407">
    <property type="entry name" value="DM_DNA-bd_sf"/>
</dbReference>
<feature type="compositionally biased region" description="Basic and acidic residues" evidence="6">
    <location>
        <begin position="200"/>
        <end position="223"/>
    </location>
</feature>
<dbReference type="SUPFAM" id="SSF82927">
    <property type="entry name" value="Cysteine-rich DNA binding domain, (DM domain)"/>
    <property type="match status" value="2"/>
</dbReference>
<proteinExistence type="predicted"/>
<dbReference type="InterPro" id="IPR026607">
    <property type="entry name" value="DMRT"/>
</dbReference>
<dbReference type="PROSITE" id="PS50809">
    <property type="entry name" value="DM_2"/>
    <property type="match status" value="2"/>
</dbReference>
<feature type="compositionally biased region" description="Basic and acidic residues" evidence="6">
    <location>
        <begin position="654"/>
        <end position="669"/>
    </location>
</feature>
<dbReference type="EMBL" id="BGPR01000268">
    <property type="protein sequence ID" value="GBM09318.1"/>
    <property type="molecule type" value="Genomic_DNA"/>
</dbReference>
<feature type="domain" description="DM" evidence="7">
    <location>
        <begin position="712"/>
        <end position="759"/>
    </location>
</feature>
<dbReference type="PROSITE" id="PS40000">
    <property type="entry name" value="DM_1"/>
    <property type="match status" value="2"/>
</dbReference>
<dbReference type="GO" id="GO:0007548">
    <property type="term" value="P:sex differentiation"/>
    <property type="evidence" value="ECO:0007669"/>
    <property type="project" value="TreeGrafter"/>
</dbReference>
<dbReference type="SMART" id="SM00301">
    <property type="entry name" value="DM"/>
    <property type="match status" value="2"/>
</dbReference>
<evidence type="ECO:0000256" key="4">
    <source>
        <dbReference type="ARBA" id="ARBA00023242"/>
    </source>
</evidence>
<dbReference type="AlphaFoldDB" id="A0A4Y2D024"/>